<gene>
    <name evidence="7" type="ORF">GF359_04055</name>
</gene>
<evidence type="ECO:0000259" key="6">
    <source>
        <dbReference type="Pfam" id="PF00291"/>
    </source>
</evidence>
<comment type="similarity">
    <text evidence="2">Belongs to the ACC deaminase/D-cysteine desulfhydrase family.</text>
</comment>
<evidence type="ECO:0000256" key="2">
    <source>
        <dbReference type="ARBA" id="ARBA00008639"/>
    </source>
</evidence>
<reference evidence="7" key="1">
    <citation type="submission" date="2019-11" db="EMBL/GenBank/DDBJ databases">
        <title>Microbial mats filling the niche in hypersaline microbial mats.</title>
        <authorList>
            <person name="Wong H.L."/>
            <person name="Macleod F.I."/>
            <person name="White R.A. III"/>
            <person name="Burns B.P."/>
        </authorList>
    </citation>
    <scope>NUCLEOTIDE SEQUENCE</scope>
    <source>
        <strain evidence="7">Bin_327</strain>
    </source>
</reference>
<evidence type="ECO:0000256" key="3">
    <source>
        <dbReference type="ARBA" id="ARBA00022898"/>
    </source>
</evidence>
<dbReference type="GO" id="GO:0019148">
    <property type="term" value="F:D-cysteine desulfhydrase activity"/>
    <property type="evidence" value="ECO:0007669"/>
    <property type="project" value="TreeGrafter"/>
</dbReference>
<organism evidence="7 8">
    <name type="scientific">candidate division WOR-3 bacterium</name>
    <dbReference type="NCBI Taxonomy" id="2052148"/>
    <lineage>
        <taxon>Bacteria</taxon>
        <taxon>Bacteria division WOR-3</taxon>
    </lineage>
</organism>
<comment type="caution">
    <text evidence="7">The sequence shown here is derived from an EMBL/GenBank/DDBJ whole genome shotgun (WGS) entry which is preliminary data.</text>
</comment>
<sequence>MIPLFNKYPLLKQKLPYTALGEHPTPAQELKSLGKTIGINRLFVKRDDIINKVYGGNKVRKLEFILGKALNLKKDVLTYGSIGSNHVLATAIFSQQMGLKCISILIPQSNKINARPKLLLYHLFGSELHLYPVKNRYLAEIISVYQILKHKFKHGNSPLVVPFGGSSPLGTLGYVNAAFELANQIKRGIIPEPDFIYVPMGSMGTAAGLVLGIKATGLKTKVVPVRIIERKYSNERKLKRLLRKTNILLNSLDPSFPMFDILNEDISVRHNSPQTGSIDWFRDISKELSIKKDANGIQLKTTYMNRTIAVLIEDVRNKILENKVILLWNTNNSRDYTKYIEDINLSDLPRQLHHFFPNYQ</sequence>
<feature type="modified residue" description="N6-(pyridoxal phosphate)lysine" evidence="5">
    <location>
        <position position="58"/>
    </location>
</feature>
<dbReference type="Proteomes" id="UP000630660">
    <property type="component" value="Unassembled WGS sequence"/>
</dbReference>
<dbReference type="InterPro" id="IPR001926">
    <property type="entry name" value="TrpB-like_PALP"/>
</dbReference>
<evidence type="ECO:0000256" key="5">
    <source>
        <dbReference type="PIRSR" id="PIRSR006278-2"/>
    </source>
</evidence>
<evidence type="ECO:0000313" key="7">
    <source>
        <dbReference type="EMBL" id="MBD3364371.1"/>
    </source>
</evidence>
<accession>A0A9D5KAQ8</accession>
<protein>
    <submittedName>
        <fullName evidence="7">Pyridoxal-phosphate dependent enzyme</fullName>
    </submittedName>
</protein>
<comment type="cofactor">
    <cofactor evidence="1">
        <name>pyridoxal 5'-phosphate</name>
        <dbReference type="ChEBI" id="CHEBI:597326"/>
    </cofactor>
</comment>
<evidence type="ECO:0000256" key="4">
    <source>
        <dbReference type="PIRSR" id="PIRSR006278-1"/>
    </source>
</evidence>
<dbReference type="Pfam" id="PF00291">
    <property type="entry name" value="PALP"/>
    <property type="match status" value="1"/>
</dbReference>
<dbReference type="InterPro" id="IPR027278">
    <property type="entry name" value="ACCD_DCysDesulf"/>
</dbReference>
<dbReference type="PIRSF" id="PIRSF006278">
    <property type="entry name" value="ACCD_DCysDesulf"/>
    <property type="match status" value="1"/>
</dbReference>
<dbReference type="PANTHER" id="PTHR43780">
    <property type="entry name" value="1-AMINOCYCLOPROPANE-1-CARBOXYLATE DEAMINASE-RELATED"/>
    <property type="match status" value="1"/>
</dbReference>
<name>A0A9D5KAQ8_UNCW3</name>
<dbReference type="SUPFAM" id="SSF53686">
    <property type="entry name" value="Tryptophan synthase beta subunit-like PLP-dependent enzymes"/>
    <property type="match status" value="1"/>
</dbReference>
<feature type="active site" description="Nucleophile" evidence="4">
    <location>
        <position position="84"/>
    </location>
</feature>
<feature type="domain" description="Tryptophan synthase beta chain-like PALP" evidence="6">
    <location>
        <begin position="20"/>
        <end position="225"/>
    </location>
</feature>
<evidence type="ECO:0000313" key="8">
    <source>
        <dbReference type="Proteomes" id="UP000630660"/>
    </source>
</evidence>
<dbReference type="AlphaFoldDB" id="A0A9D5KAQ8"/>
<dbReference type="InterPro" id="IPR036052">
    <property type="entry name" value="TrpB-like_PALP_sf"/>
</dbReference>
<dbReference type="Gene3D" id="3.40.50.1100">
    <property type="match status" value="2"/>
</dbReference>
<evidence type="ECO:0000256" key="1">
    <source>
        <dbReference type="ARBA" id="ARBA00001933"/>
    </source>
</evidence>
<dbReference type="EMBL" id="WJKJ01000130">
    <property type="protein sequence ID" value="MBD3364371.1"/>
    <property type="molecule type" value="Genomic_DNA"/>
</dbReference>
<keyword evidence="3 5" id="KW-0663">Pyridoxal phosphate</keyword>
<dbReference type="PANTHER" id="PTHR43780:SF2">
    <property type="entry name" value="1-AMINOCYCLOPROPANE-1-CARBOXYLATE DEAMINASE-RELATED"/>
    <property type="match status" value="1"/>
</dbReference>
<proteinExistence type="inferred from homology"/>